<feature type="transmembrane region" description="Helical" evidence="1">
    <location>
        <begin position="154"/>
        <end position="176"/>
    </location>
</feature>
<dbReference type="GO" id="GO:0008237">
    <property type="term" value="F:metallopeptidase activity"/>
    <property type="evidence" value="ECO:0007669"/>
    <property type="project" value="UniProtKB-KW"/>
</dbReference>
<evidence type="ECO:0000313" key="4">
    <source>
        <dbReference type="Proteomes" id="UP000753908"/>
    </source>
</evidence>
<feature type="transmembrane region" description="Helical" evidence="1">
    <location>
        <begin position="46"/>
        <end position="65"/>
    </location>
</feature>
<keyword evidence="3" id="KW-0645">Protease</keyword>
<dbReference type="PANTHER" id="PTHR35797">
    <property type="entry name" value="PROTEASE-RELATED"/>
    <property type="match status" value="1"/>
</dbReference>
<feature type="domain" description="CAAX prenyl protease 2/Lysostaphin resistance protein A-like" evidence="2">
    <location>
        <begin position="126"/>
        <end position="222"/>
    </location>
</feature>
<dbReference type="AlphaFoldDB" id="A0A951UF33"/>
<keyword evidence="1" id="KW-1133">Transmembrane helix</keyword>
<gene>
    <name evidence="3" type="ORF">KME25_34215</name>
</gene>
<evidence type="ECO:0000256" key="1">
    <source>
        <dbReference type="SAM" id="Phobius"/>
    </source>
</evidence>
<proteinExistence type="predicted"/>
<feature type="transmembrane region" description="Helical" evidence="1">
    <location>
        <begin position="86"/>
        <end position="109"/>
    </location>
</feature>
<keyword evidence="3" id="KW-0378">Hydrolase</keyword>
<feature type="transmembrane region" description="Helical" evidence="1">
    <location>
        <begin position="12"/>
        <end position="34"/>
    </location>
</feature>
<name>A0A951UF33_9CYAN</name>
<comment type="caution">
    <text evidence="3">The sequence shown here is derived from an EMBL/GenBank/DDBJ whole genome shotgun (WGS) entry which is preliminary data.</text>
</comment>
<dbReference type="Pfam" id="PF02517">
    <property type="entry name" value="Rce1-like"/>
    <property type="match status" value="1"/>
</dbReference>
<dbReference type="PANTHER" id="PTHR35797:SF1">
    <property type="entry name" value="PROTEASE"/>
    <property type="match status" value="1"/>
</dbReference>
<protein>
    <submittedName>
        <fullName evidence="3">CPBP family intramembrane metalloprotease</fullName>
    </submittedName>
</protein>
<feature type="transmembrane region" description="Helical" evidence="1">
    <location>
        <begin position="182"/>
        <end position="203"/>
    </location>
</feature>
<evidence type="ECO:0000313" key="3">
    <source>
        <dbReference type="EMBL" id="MBW4549421.1"/>
    </source>
</evidence>
<dbReference type="InterPro" id="IPR003675">
    <property type="entry name" value="Rce1/LyrA-like_dom"/>
</dbReference>
<accession>A0A951UF33</accession>
<organism evidence="3 4">
    <name type="scientific">Symplocastrum torsivum CPER-KK1</name>
    <dbReference type="NCBI Taxonomy" id="450513"/>
    <lineage>
        <taxon>Bacteria</taxon>
        <taxon>Bacillati</taxon>
        <taxon>Cyanobacteriota</taxon>
        <taxon>Cyanophyceae</taxon>
        <taxon>Oscillatoriophycideae</taxon>
        <taxon>Oscillatoriales</taxon>
        <taxon>Microcoleaceae</taxon>
        <taxon>Symplocastrum</taxon>
    </lineage>
</organism>
<feature type="transmembrane region" description="Helical" evidence="1">
    <location>
        <begin position="242"/>
        <end position="259"/>
    </location>
</feature>
<feature type="transmembrane region" description="Helical" evidence="1">
    <location>
        <begin position="121"/>
        <end position="142"/>
    </location>
</feature>
<dbReference type="InterPro" id="IPR042150">
    <property type="entry name" value="MmRce1-like"/>
</dbReference>
<feature type="transmembrane region" description="Helical" evidence="1">
    <location>
        <begin position="210"/>
        <end position="227"/>
    </location>
</feature>
<reference evidence="3" key="2">
    <citation type="journal article" date="2022" name="Microbiol. Resour. Announc.">
        <title>Metagenome Sequencing to Explore Phylogenomics of Terrestrial Cyanobacteria.</title>
        <authorList>
            <person name="Ward R.D."/>
            <person name="Stajich J.E."/>
            <person name="Johansen J.R."/>
            <person name="Huntemann M."/>
            <person name="Clum A."/>
            <person name="Foster B."/>
            <person name="Foster B."/>
            <person name="Roux S."/>
            <person name="Palaniappan K."/>
            <person name="Varghese N."/>
            <person name="Mukherjee S."/>
            <person name="Reddy T.B.K."/>
            <person name="Daum C."/>
            <person name="Copeland A."/>
            <person name="Chen I.A."/>
            <person name="Ivanova N.N."/>
            <person name="Kyrpides N.C."/>
            <person name="Shapiro N."/>
            <person name="Eloe-Fadrosh E.A."/>
            <person name="Pietrasiak N."/>
        </authorList>
    </citation>
    <scope>NUCLEOTIDE SEQUENCE</scope>
    <source>
        <strain evidence="3">CPER-KK1</strain>
    </source>
</reference>
<sequence length="277" mass="31385">MYTSTLSNKSPLKFFLLVFAFAIPLWVIGTMVKVKGLPLDVPVTDFIAAFIPLIAACILVYKEEGTIGIKSLLKRVFDFSRIRQKIWYLPVIFLIPIIYLLIYGVMHLFRLPLPIGVEIPFLKNAVMSVAFFILATGEEVGWSGYAVDALQERWSTLTTAITIGLVWAILHYPSIIQQGHDFIWILWATLGTVGMRILIVWLYNNTEKSVFACILFHTIANSGRILFPKDKNHNPLVDYPDVHYSIIAITAVIVIFLWGSKTLALYRYSGSQIDEVQ</sequence>
<dbReference type="EMBL" id="JAHHIF010000098">
    <property type="protein sequence ID" value="MBW4549421.1"/>
    <property type="molecule type" value="Genomic_DNA"/>
</dbReference>
<keyword evidence="1" id="KW-0472">Membrane</keyword>
<keyword evidence="3" id="KW-0482">Metalloprotease</keyword>
<dbReference type="GO" id="GO:0004175">
    <property type="term" value="F:endopeptidase activity"/>
    <property type="evidence" value="ECO:0007669"/>
    <property type="project" value="UniProtKB-ARBA"/>
</dbReference>
<evidence type="ECO:0000259" key="2">
    <source>
        <dbReference type="Pfam" id="PF02517"/>
    </source>
</evidence>
<keyword evidence="1" id="KW-0812">Transmembrane</keyword>
<dbReference type="Proteomes" id="UP000753908">
    <property type="component" value="Unassembled WGS sequence"/>
</dbReference>
<reference evidence="3" key="1">
    <citation type="submission" date="2021-05" db="EMBL/GenBank/DDBJ databases">
        <authorList>
            <person name="Pietrasiak N."/>
            <person name="Ward R."/>
            <person name="Stajich J.E."/>
            <person name="Kurbessoian T."/>
        </authorList>
    </citation>
    <scope>NUCLEOTIDE SEQUENCE</scope>
    <source>
        <strain evidence="3">CPER-KK1</strain>
    </source>
</reference>
<dbReference type="GO" id="GO:0080120">
    <property type="term" value="P:CAAX-box protein maturation"/>
    <property type="evidence" value="ECO:0007669"/>
    <property type="project" value="UniProtKB-ARBA"/>
</dbReference>